<keyword evidence="10 17" id="KW-0663">Pyridoxal phosphate</keyword>
<evidence type="ECO:0000256" key="15">
    <source>
        <dbReference type="PIRSR" id="PIRSR006468-1"/>
    </source>
</evidence>
<dbReference type="InterPro" id="IPR018300">
    <property type="entry name" value="Aminotrans_IV_CS"/>
</dbReference>
<dbReference type="InterPro" id="IPR043132">
    <property type="entry name" value="BCAT-like_C"/>
</dbReference>
<sequence>MTKHTSHEIDIVKSDTTKIDAVDFDNLTFGRTFTDHMFICDFENGEWQTPRIMPYQPMTMDPSARVFHYGQAVFEGMKAYKDDDGKVWLFRPIDNFNRINKSAARLAMPEFPEDYFMKGLTTLLQMDSAWVKPGKGNSLYIRPFIIATDPAISASPSNNYRFMIICAPAKAYYTGKIRVLIAEEYSRSANGGVGFAKAAGNYAAQFYPTSLAQEKGFQQVIWTDADTHERLEEAGTMNVFFRINDTLITAPLSDRILDGVTRRSIIQLAEDNGIEVQVRPITVTEIKEASKNGSLKEIFGAGTAVVISPISAFEHAEELFELPNIENSYADTLKDKMLSIQHNMAEDKHGWRYMV</sequence>
<evidence type="ECO:0000313" key="19">
    <source>
        <dbReference type="EMBL" id="MBA6152994.1"/>
    </source>
</evidence>
<reference evidence="19 20" key="1">
    <citation type="submission" date="2020-07" db="EMBL/GenBank/DDBJ databases">
        <title>Bacterium isolated from marine sediment.</title>
        <authorList>
            <person name="Shang D."/>
        </authorList>
    </citation>
    <scope>NUCLEOTIDE SEQUENCE [LARGE SCALE GENOMIC DNA]</scope>
    <source>
        <strain evidence="19 20">F6074</strain>
    </source>
</reference>
<dbReference type="GO" id="GO:0009097">
    <property type="term" value="P:isoleucine biosynthetic process"/>
    <property type="evidence" value="ECO:0007669"/>
    <property type="project" value="UniProtKB-UniPathway"/>
</dbReference>
<dbReference type="EC" id="2.6.1.42" evidence="18"/>
<keyword evidence="8 18" id="KW-0028">Amino-acid biosynthesis</keyword>
<keyword evidence="20" id="KW-1185">Reference proteome</keyword>
<dbReference type="InterPro" id="IPR043131">
    <property type="entry name" value="BCAT-like_N"/>
</dbReference>
<accession>A0A7W2M5A4</accession>
<evidence type="ECO:0000256" key="13">
    <source>
        <dbReference type="ARBA" id="ARBA00048798"/>
    </source>
</evidence>
<evidence type="ECO:0000256" key="6">
    <source>
        <dbReference type="ARBA" id="ARBA00009320"/>
    </source>
</evidence>
<dbReference type="SUPFAM" id="SSF56752">
    <property type="entry name" value="D-aminoacid aminotransferase-like PLP-dependent enzymes"/>
    <property type="match status" value="1"/>
</dbReference>
<proteinExistence type="inferred from homology"/>
<dbReference type="PROSITE" id="PS00770">
    <property type="entry name" value="AA_TRANSFER_CLASS_4"/>
    <property type="match status" value="1"/>
</dbReference>
<dbReference type="InterPro" id="IPR005786">
    <property type="entry name" value="B_amino_transII"/>
</dbReference>
<dbReference type="Proteomes" id="UP000541857">
    <property type="component" value="Unassembled WGS sequence"/>
</dbReference>
<gene>
    <name evidence="19" type="ORF">H3Z82_09685</name>
</gene>
<dbReference type="GO" id="GO:0009099">
    <property type="term" value="P:L-valine biosynthetic process"/>
    <property type="evidence" value="ECO:0007669"/>
    <property type="project" value="UniProtKB-UniPathway"/>
</dbReference>
<dbReference type="CDD" id="cd01557">
    <property type="entry name" value="BCAT_beta_family"/>
    <property type="match status" value="1"/>
</dbReference>
<comment type="pathway">
    <text evidence="5">Amino-acid biosynthesis; L-leucine biosynthesis; L-leucine from 3-methyl-2-oxobutanoate: step 4/4.</text>
</comment>
<keyword evidence="7 18" id="KW-0032">Aminotransferase</keyword>
<dbReference type="NCBIfam" id="TIGR01123">
    <property type="entry name" value="ilvE_II"/>
    <property type="match status" value="1"/>
</dbReference>
<dbReference type="UniPathway" id="UPA00049">
    <property type="reaction ID" value="UER00062"/>
</dbReference>
<evidence type="ECO:0000256" key="4">
    <source>
        <dbReference type="ARBA" id="ARBA00004931"/>
    </source>
</evidence>
<dbReference type="Pfam" id="PF01063">
    <property type="entry name" value="Aminotran_4"/>
    <property type="match status" value="1"/>
</dbReference>
<dbReference type="UniPathway" id="UPA00048">
    <property type="reaction ID" value="UER00073"/>
</dbReference>
<dbReference type="InterPro" id="IPR001544">
    <property type="entry name" value="Aminotrans_IV"/>
</dbReference>
<name>A0A7W2M5A4_9FLAO</name>
<dbReference type="PIRSF" id="PIRSF006468">
    <property type="entry name" value="BCAT1"/>
    <property type="match status" value="1"/>
</dbReference>
<dbReference type="Gene3D" id="3.30.470.10">
    <property type="match status" value="1"/>
</dbReference>
<evidence type="ECO:0000256" key="3">
    <source>
        <dbReference type="ARBA" id="ARBA00004824"/>
    </source>
</evidence>
<comment type="caution">
    <text evidence="19">The sequence shown here is derived from an EMBL/GenBank/DDBJ whole genome shotgun (WGS) entry which is preliminary data.</text>
</comment>
<comment type="function">
    <text evidence="2">Acts on leucine, isoleucine and valine.</text>
</comment>
<evidence type="ECO:0000256" key="12">
    <source>
        <dbReference type="ARBA" id="ARBA00048212"/>
    </source>
</evidence>
<dbReference type="UniPathway" id="UPA00047">
    <property type="reaction ID" value="UER00058"/>
</dbReference>
<evidence type="ECO:0000256" key="16">
    <source>
        <dbReference type="RuleBase" id="RU004106"/>
    </source>
</evidence>
<comment type="similarity">
    <text evidence="6 16">Belongs to the class-IV pyridoxal-phosphate-dependent aminotransferase family.</text>
</comment>
<dbReference type="EMBL" id="JACGLT010000006">
    <property type="protein sequence ID" value="MBA6152994.1"/>
    <property type="molecule type" value="Genomic_DNA"/>
</dbReference>
<keyword evidence="9 18" id="KW-0808">Transferase</keyword>
<dbReference type="GO" id="GO:0004084">
    <property type="term" value="F:branched-chain-amino-acid transaminase activity"/>
    <property type="evidence" value="ECO:0007669"/>
    <property type="project" value="UniProtKB-EC"/>
</dbReference>
<evidence type="ECO:0000256" key="17">
    <source>
        <dbReference type="RuleBase" id="RU004516"/>
    </source>
</evidence>
<organism evidence="19 20">
    <name type="scientific">Gelidibacter maritimus</name>
    <dbReference type="NCBI Taxonomy" id="2761487"/>
    <lineage>
        <taxon>Bacteria</taxon>
        <taxon>Pseudomonadati</taxon>
        <taxon>Bacteroidota</taxon>
        <taxon>Flavobacteriia</taxon>
        <taxon>Flavobacteriales</taxon>
        <taxon>Flavobacteriaceae</taxon>
        <taxon>Gelidibacter</taxon>
    </lineage>
</organism>
<evidence type="ECO:0000256" key="18">
    <source>
        <dbReference type="RuleBase" id="RU004517"/>
    </source>
</evidence>
<evidence type="ECO:0000256" key="11">
    <source>
        <dbReference type="ARBA" id="ARBA00023304"/>
    </source>
</evidence>
<comment type="catalytic activity">
    <reaction evidence="13 18">
        <text>L-isoleucine + 2-oxoglutarate = (S)-3-methyl-2-oxopentanoate + L-glutamate</text>
        <dbReference type="Rhea" id="RHEA:24801"/>
        <dbReference type="ChEBI" id="CHEBI:16810"/>
        <dbReference type="ChEBI" id="CHEBI:29985"/>
        <dbReference type="ChEBI" id="CHEBI:35146"/>
        <dbReference type="ChEBI" id="CHEBI:58045"/>
        <dbReference type="EC" id="2.6.1.42"/>
    </reaction>
</comment>
<dbReference type="RefSeq" id="WP_182205380.1">
    <property type="nucleotide sequence ID" value="NZ_JACGLT010000006.1"/>
</dbReference>
<evidence type="ECO:0000256" key="5">
    <source>
        <dbReference type="ARBA" id="ARBA00005072"/>
    </source>
</evidence>
<dbReference type="GO" id="GO:0009098">
    <property type="term" value="P:L-leucine biosynthetic process"/>
    <property type="evidence" value="ECO:0007669"/>
    <property type="project" value="UniProtKB-UniPathway"/>
</dbReference>
<protein>
    <recommendedName>
        <fullName evidence="18">Branched-chain-amino-acid aminotransferase</fullName>
        <ecNumber evidence="18">2.6.1.42</ecNumber>
    </recommendedName>
</protein>
<evidence type="ECO:0000313" key="20">
    <source>
        <dbReference type="Proteomes" id="UP000541857"/>
    </source>
</evidence>
<dbReference type="AlphaFoldDB" id="A0A7W2M5A4"/>
<evidence type="ECO:0000256" key="8">
    <source>
        <dbReference type="ARBA" id="ARBA00022605"/>
    </source>
</evidence>
<keyword evidence="11 18" id="KW-0100">Branched-chain amino acid biosynthesis</keyword>
<comment type="catalytic activity">
    <reaction evidence="12 18">
        <text>L-valine + 2-oxoglutarate = 3-methyl-2-oxobutanoate + L-glutamate</text>
        <dbReference type="Rhea" id="RHEA:24813"/>
        <dbReference type="ChEBI" id="CHEBI:11851"/>
        <dbReference type="ChEBI" id="CHEBI:16810"/>
        <dbReference type="ChEBI" id="CHEBI:29985"/>
        <dbReference type="ChEBI" id="CHEBI:57762"/>
        <dbReference type="EC" id="2.6.1.42"/>
    </reaction>
</comment>
<dbReference type="NCBIfam" id="NF009897">
    <property type="entry name" value="PRK13357.1"/>
    <property type="match status" value="1"/>
</dbReference>
<dbReference type="PANTHER" id="PTHR11825">
    <property type="entry name" value="SUBGROUP IIII AMINOTRANSFERASE"/>
    <property type="match status" value="1"/>
</dbReference>
<comment type="pathway">
    <text evidence="3">Amino-acid biosynthesis; L-isoleucine biosynthesis; L-isoleucine from 2-oxobutanoate: step 4/4.</text>
</comment>
<evidence type="ECO:0000256" key="14">
    <source>
        <dbReference type="ARBA" id="ARBA00049229"/>
    </source>
</evidence>
<evidence type="ECO:0000256" key="2">
    <source>
        <dbReference type="ARBA" id="ARBA00003109"/>
    </source>
</evidence>
<comment type="cofactor">
    <cofactor evidence="1 17">
        <name>pyridoxal 5'-phosphate</name>
        <dbReference type="ChEBI" id="CHEBI:597326"/>
    </cofactor>
</comment>
<evidence type="ECO:0000256" key="7">
    <source>
        <dbReference type="ARBA" id="ARBA00022576"/>
    </source>
</evidence>
<comment type="pathway">
    <text evidence="4">Amino-acid biosynthesis; L-valine biosynthesis; L-valine from pyruvate: step 4/4.</text>
</comment>
<evidence type="ECO:0000256" key="10">
    <source>
        <dbReference type="ARBA" id="ARBA00022898"/>
    </source>
</evidence>
<dbReference type="InterPro" id="IPR033939">
    <property type="entry name" value="BCAT_family"/>
</dbReference>
<dbReference type="Gene3D" id="3.20.10.10">
    <property type="entry name" value="D-amino Acid Aminotransferase, subunit A, domain 2"/>
    <property type="match status" value="1"/>
</dbReference>
<comment type="catalytic activity">
    <reaction evidence="14 18">
        <text>L-leucine + 2-oxoglutarate = 4-methyl-2-oxopentanoate + L-glutamate</text>
        <dbReference type="Rhea" id="RHEA:18321"/>
        <dbReference type="ChEBI" id="CHEBI:16810"/>
        <dbReference type="ChEBI" id="CHEBI:17865"/>
        <dbReference type="ChEBI" id="CHEBI:29985"/>
        <dbReference type="ChEBI" id="CHEBI:57427"/>
        <dbReference type="EC" id="2.6.1.42"/>
    </reaction>
</comment>
<evidence type="ECO:0000256" key="9">
    <source>
        <dbReference type="ARBA" id="ARBA00022679"/>
    </source>
</evidence>
<dbReference type="PANTHER" id="PTHR11825:SF44">
    <property type="entry name" value="BRANCHED-CHAIN-AMINO-ACID AMINOTRANSFERASE"/>
    <property type="match status" value="1"/>
</dbReference>
<dbReference type="InterPro" id="IPR036038">
    <property type="entry name" value="Aminotransferase-like"/>
</dbReference>
<feature type="modified residue" description="N6-(pyridoxal phosphate)lysine" evidence="15">
    <location>
        <position position="197"/>
    </location>
</feature>
<evidence type="ECO:0000256" key="1">
    <source>
        <dbReference type="ARBA" id="ARBA00001933"/>
    </source>
</evidence>